<dbReference type="AlphaFoldDB" id="A0AB35C878"/>
<dbReference type="GO" id="GO:0005524">
    <property type="term" value="F:ATP binding"/>
    <property type="evidence" value="ECO:0007669"/>
    <property type="project" value="UniProtKB-KW"/>
</dbReference>
<gene>
    <name evidence="3" type="ORF">KSU80_13375</name>
</gene>
<evidence type="ECO:0000313" key="4">
    <source>
        <dbReference type="Proteomes" id="UP000777173"/>
    </source>
</evidence>
<reference evidence="3" key="1">
    <citation type="submission" date="2021-06" db="EMBL/GenBank/DDBJ databases">
        <title>Collection of gut derived symbiotic bacterial strains cultured from healthy donors.</title>
        <authorList>
            <person name="Lin H."/>
            <person name="Littmann E."/>
            <person name="Pamer E.G."/>
        </authorList>
    </citation>
    <scope>NUCLEOTIDE SEQUENCE</scope>
    <source>
        <strain evidence="3">MSK.5.10</strain>
    </source>
</reference>
<dbReference type="SMART" id="SM00387">
    <property type="entry name" value="HATPase_c"/>
    <property type="match status" value="1"/>
</dbReference>
<comment type="caution">
    <text evidence="3">The sequence shown here is derived from an EMBL/GenBank/DDBJ whole genome shotgun (WGS) entry which is preliminary data.</text>
</comment>
<dbReference type="RefSeq" id="WP_217801803.1">
    <property type="nucleotide sequence ID" value="NZ_JAHOAX010000012.1"/>
</dbReference>
<name>A0AB35C878_9BACT</name>
<dbReference type="Pfam" id="PF02518">
    <property type="entry name" value="HATPase_c"/>
    <property type="match status" value="1"/>
</dbReference>
<dbReference type="InterPro" id="IPR005467">
    <property type="entry name" value="His_kinase_dom"/>
</dbReference>
<dbReference type="PROSITE" id="PS50109">
    <property type="entry name" value="HIS_KIN"/>
    <property type="match status" value="1"/>
</dbReference>
<keyword evidence="3" id="KW-0067">ATP-binding</keyword>
<dbReference type="Pfam" id="PF13589">
    <property type="entry name" value="HATPase_c_3"/>
    <property type="match status" value="1"/>
</dbReference>
<keyword evidence="3" id="KW-0547">Nucleotide-binding</keyword>
<dbReference type="EMBL" id="JAHOAX010000012">
    <property type="protein sequence ID" value="MBV3124160.1"/>
    <property type="molecule type" value="Genomic_DNA"/>
</dbReference>
<evidence type="ECO:0000256" key="1">
    <source>
        <dbReference type="SAM" id="Coils"/>
    </source>
</evidence>
<feature type="coiled-coil region" evidence="1">
    <location>
        <begin position="496"/>
        <end position="530"/>
    </location>
</feature>
<dbReference type="Proteomes" id="UP000777173">
    <property type="component" value="Unassembled WGS sequence"/>
</dbReference>
<accession>A0AB35C878</accession>
<keyword evidence="1" id="KW-0175">Coiled coil</keyword>
<protein>
    <submittedName>
        <fullName evidence="3">ATP-binding protein</fullName>
    </submittedName>
</protein>
<dbReference type="PANTHER" id="PTHR43065">
    <property type="entry name" value="SENSOR HISTIDINE KINASE"/>
    <property type="match status" value="1"/>
</dbReference>
<proteinExistence type="predicted"/>
<sequence>MAAVQFRISSFLKDLIGRELITDEFVAVFELVKNSFDANAKTVKVIFEHQYDPENAKIIIWDDGYGMNINDLNNKWLFVAHSDKRDGSEGKDYRDKIQHKRIFAGAKGVGRFSCDRLGTYLNLITLKNEPNAKIESLNIDWTSFEQDSNKEFIDIKVAHQTNPSISYENFIHGTILEISGLRDKWDRNRILNLKTSLEKLINPIQENNVDDFSIEIIAPDEILRDQKENEIRKKVNGIIKNVVFESLGLKTTQIKVSIIENGGVIQTTLIDRGVEIYSLKEKNPYNKLFDITILLFVLNRAGKMNFKKIMGVNSVEYGSVFIYKNGFRIYPFGEEGDDTLQIDRRKQQGFYRFLGTRDLIGRIEINGEKSNLKETTSRDGGLIKNESWEQLYNFFYDKALKRLEAYTVGIIKWGDEKFDKETGELIQPELKPEDVKDKIFDIITSLTRAKDVIDISYNSDFLHIYEAKQEKSATQLVKNLTRIAEETNNPTFVQQARAVERQVSQLKQAKEEAERENEVIKKEVAAISNKVKLITSENLFLRSDVTKDVQQLENLQHHITHTSNLISEIALQAIDAIKNNDLDLAIKKIDKLLIKNEEIATLSNFVSKAKFDTKVKKINGDIIAFINEYIVNVYSTINKKPIIEIDDYSKHYTMKFVPLEIIIIIENLLRNSIDAKADKVKITWDIGEHPILIYRDNGNGISDDILKHIFDYRFSTTGGGGLGMCHIKDIVQKMNGKIIVNNKLKKGVEFKISF</sequence>
<dbReference type="CDD" id="cd00075">
    <property type="entry name" value="HATPase"/>
    <property type="match status" value="1"/>
</dbReference>
<evidence type="ECO:0000313" key="3">
    <source>
        <dbReference type="EMBL" id="MBV3124160.1"/>
    </source>
</evidence>
<organism evidence="3 4">
    <name type="scientific">Phocaeicola dorei</name>
    <dbReference type="NCBI Taxonomy" id="357276"/>
    <lineage>
        <taxon>Bacteria</taxon>
        <taxon>Pseudomonadati</taxon>
        <taxon>Bacteroidota</taxon>
        <taxon>Bacteroidia</taxon>
        <taxon>Bacteroidales</taxon>
        <taxon>Bacteroidaceae</taxon>
        <taxon>Phocaeicola</taxon>
    </lineage>
</organism>
<evidence type="ECO:0000259" key="2">
    <source>
        <dbReference type="PROSITE" id="PS50109"/>
    </source>
</evidence>
<feature type="domain" description="Histidine kinase" evidence="2">
    <location>
        <begin position="664"/>
        <end position="754"/>
    </location>
</feature>
<dbReference type="InterPro" id="IPR003594">
    <property type="entry name" value="HATPase_dom"/>
</dbReference>